<evidence type="ECO:0000313" key="1">
    <source>
        <dbReference type="EMBL" id="UUZ44983.1"/>
    </source>
</evidence>
<proteinExistence type="predicted"/>
<protein>
    <submittedName>
        <fullName evidence="1">Apolipoprotein N-acyltransferase</fullName>
    </submittedName>
</protein>
<dbReference type="Proteomes" id="UP001059663">
    <property type="component" value="Chromosome"/>
</dbReference>
<name>A0AC61U4R7_9MICO</name>
<evidence type="ECO:0000313" key="2">
    <source>
        <dbReference type="Proteomes" id="UP001059663"/>
    </source>
</evidence>
<dbReference type="EMBL" id="CP087977">
    <property type="protein sequence ID" value="UUZ44983.1"/>
    <property type="molecule type" value="Genomic_DNA"/>
</dbReference>
<reference evidence="1" key="1">
    <citation type="submission" date="2021-11" db="EMBL/GenBank/DDBJ databases">
        <title>Study of the species diversity of bacterial strains isolated from a unique natural object - Shulgan-Tash cave (Bashkiria).</title>
        <authorList>
            <person name="Sazanova A.L."/>
            <person name="Chirak E.R."/>
            <person name="Safronova V.I."/>
        </authorList>
    </citation>
    <scope>NUCLEOTIDE SEQUENCE</scope>
    <source>
        <strain evidence="1">P1</strain>
    </source>
</reference>
<organism evidence="1 2">
    <name type="scientific">Janibacter limosus</name>
    <dbReference type="NCBI Taxonomy" id="53458"/>
    <lineage>
        <taxon>Bacteria</taxon>
        <taxon>Bacillati</taxon>
        <taxon>Actinomycetota</taxon>
        <taxon>Actinomycetes</taxon>
        <taxon>Micrococcales</taxon>
        <taxon>Intrasporangiaceae</taxon>
        <taxon>Janibacter</taxon>
    </lineage>
</organism>
<sequence>MSIGFRFADTMRQTRSATSGGLVPGASLMVAAATLWWLALPPRGWWALFPLGVAAFMVALAGRPLRERLWLGALAGVIHYGIALRWLTDFTGVGYPVVVALETVLLVLVAAVSFGGPTRPGAVTRRHGWPGWWLTTPAALVLLEAVQNRFPFGGFPLPSLGFSQVEGPFLGAAPIGGSLLVTALAALTGAAVVAFVVGPSRTRAVAAVSVVLALTVPPAVPDGVGTAASGTLDAVIVQGGGARGVRVIQSVDATAEHLQAARDITGSPDLVLMPESIAHVEAPIGQTSVGARFADPARRLGTNLVVGTTEAEGRDRFRNASILWGPEGNMLGRYEKHHRVPFGEYLPMRGLLEPLSDLTALVPRDAIAGQGPAVLEPRGAPPMGIVISYETFFPDRVAAAVHAGGKLVLAPTSASSFAGRDVPAIEVAASRLRAREFGRTVLQAAPTGYSAIIQPDGALTQLSGLGTRELLRASVPLRTGLTPYARIGDTPVLVLALLVLMASVGVHTIRRWPVQPRSASRGLRRRYRVVRIGLGRFLAGGHAAGPAL</sequence>
<accession>A0AC61U4R7</accession>
<gene>
    <name evidence="1" type="primary">lnt</name>
    <name evidence="1" type="ORF">LP422_00980</name>
</gene>